<sequence>MASALEAVLENLPGSAPRELPPCPSASRLEVLARCQGLSPKETPRRSGGEQQTRVLADEESEGEVDIEVLVECALKSLTMLKKLAERA</sequence>
<evidence type="ECO:0000256" key="1">
    <source>
        <dbReference type="SAM" id="MobiDB-lite"/>
    </source>
</evidence>
<evidence type="ECO:0000313" key="2">
    <source>
        <dbReference type="EMBL" id="MQL74300.1"/>
    </source>
</evidence>
<organism evidence="2 3">
    <name type="scientific">Colocasia esculenta</name>
    <name type="common">Wild taro</name>
    <name type="synonym">Arum esculentum</name>
    <dbReference type="NCBI Taxonomy" id="4460"/>
    <lineage>
        <taxon>Eukaryota</taxon>
        <taxon>Viridiplantae</taxon>
        <taxon>Streptophyta</taxon>
        <taxon>Embryophyta</taxon>
        <taxon>Tracheophyta</taxon>
        <taxon>Spermatophyta</taxon>
        <taxon>Magnoliopsida</taxon>
        <taxon>Liliopsida</taxon>
        <taxon>Araceae</taxon>
        <taxon>Aroideae</taxon>
        <taxon>Colocasieae</taxon>
        <taxon>Colocasia</taxon>
    </lineage>
</organism>
<name>A0A843TXL9_COLES</name>
<protein>
    <submittedName>
        <fullName evidence="2">Uncharacterized protein</fullName>
    </submittedName>
</protein>
<feature type="region of interest" description="Disordered" evidence="1">
    <location>
        <begin position="1"/>
        <end position="23"/>
    </location>
</feature>
<gene>
    <name evidence="2" type="ORF">Taro_006658</name>
</gene>
<feature type="region of interest" description="Disordered" evidence="1">
    <location>
        <begin position="37"/>
        <end position="61"/>
    </location>
</feature>
<accession>A0A843TXL9</accession>
<proteinExistence type="predicted"/>
<comment type="caution">
    <text evidence="2">The sequence shown here is derived from an EMBL/GenBank/DDBJ whole genome shotgun (WGS) entry which is preliminary data.</text>
</comment>
<evidence type="ECO:0000313" key="3">
    <source>
        <dbReference type="Proteomes" id="UP000652761"/>
    </source>
</evidence>
<dbReference type="EMBL" id="NMUH01000200">
    <property type="protein sequence ID" value="MQL74300.1"/>
    <property type="molecule type" value="Genomic_DNA"/>
</dbReference>
<dbReference type="Proteomes" id="UP000652761">
    <property type="component" value="Unassembled WGS sequence"/>
</dbReference>
<keyword evidence="3" id="KW-1185">Reference proteome</keyword>
<reference evidence="2" key="1">
    <citation type="submission" date="2017-07" db="EMBL/GenBank/DDBJ databases">
        <title>Taro Niue Genome Assembly and Annotation.</title>
        <authorList>
            <person name="Atibalentja N."/>
            <person name="Keating K."/>
            <person name="Fields C.J."/>
        </authorList>
    </citation>
    <scope>NUCLEOTIDE SEQUENCE</scope>
    <source>
        <strain evidence="2">Niue_2</strain>
        <tissue evidence="2">Leaf</tissue>
    </source>
</reference>
<dbReference type="AlphaFoldDB" id="A0A843TXL9"/>